<keyword evidence="2" id="KW-1185">Reference proteome</keyword>
<dbReference type="Proteomes" id="UP000199109">
    <property type="component" value="Unassembled WGS sequence"/>
</dbReference>
<protein>
    <recommendedName>
        <fullName evidence="3">DUF4403 family protein</fullName>
    </recommendedName>
</protein>
<evidence type="ECO:0000313" key="1">
    <source>
        <dbReference type="EMBL" id="SDE84692.1"/>
    </source>
</evidence>
<dbReference type="EMBL" id="FNAO01000008">
    <property type="protein sequence ID" value="SDE84692.1"/>
    <property type="molecule type" value="Genomic_DNA"/>
</dbReference>
<sequence length="202" mass="22682">MESANINLTLPIKIPYEVLQQLTDRNLIGMEIGTGKRKEGRIVDTNLEASPLPEFDVILVLKMHILRKILVTKEVTLGIHASLTYDTNTGILSVGDFKIDAKSKNFLLNKTLQILANRMYYRKVLDRATINVNELIGPYLTELNERLVPGISSPQGILLHGSIEQINISRIEPLTEHVLVHVQFKGGVEVTIEKLPGTYFKL</sequence>
<organism evidence="1 2">
    <name type="scientific">Pricia antarctica</name>
    <dbReference type="NCBI Taxonomy" id="641691"/>
    <lineage>
        <taxon>Bacteria</taxon>
        <taxon>Pseudomonadati</taxon>
        <taxon>Bacteroidota</taxon>
        <taxon>Flavobacteriia</taxon>
        <taxon>Flavobacteriales</taxon>
        <taxon>Flavobacteriaceae</taxon>
        <taxon>Pricia</taxon>
    </lineage>
</organism>
<name>A0A1G7G989_9FLAO</name>
<accession>A0A1G7G989</accession>
<gene>
    <name evidence="1" type="ORF">SAMN05421636_10827</name>
</gene>
<dbReference type="InterPro" id="IPR025515">
    <property type="entry name" value="DUF4403"/>
</dbReference>
<dbReference type="RefSeq" id="WP_091871175.1">
    <property type="nucleotide sequence ID" value="NZ_FNAO01000008.1"/>
</dbReference>
<reference evidence="1 2" key="1">
    <citation type="submission" date="2016-10" db="EMBL/GenBank/DDBJ databases">
        <authorList>
            <person name="de Groot N.N."/>
        </authorList>
    </citation>
    <scope>NUCLEOTIDE SEQUENCE [LARGE SCALE GENOMIC DNA]</scope>
    <source>
        <strain evidence="1 2">DSM 23421</strain>
    </source>
</reference>
<evidence type="ECO:0008006" key="3">
    <source>
        <dbReference type="Google" id="ProtNLM"/>
    </source>
</evidence>
<dbReference type="AlphaFoldDB" id="A0A1G7G989"/>
<dbReference type="OrthoDB" id="1434790at2"/>
<evidence type="ECO:0000313" key="2">
    <source>
        <dbReference type="Proteomes" id="UP000199109"/>
    </source>
</evidence>
<dbReference type="Pfam" id="PF14356">
    <property type="entry name" value="DUF4403"/>
    <property type="match status" value="1"/>
</dbReference>
<proteinExistence type="predicted"/>